<organism evidence="1 2">
    <name type="scientific">Clonorchis sinensis</name>
    <name type="common">Chinese liver fluke</name>
    <dbReference type="NCBI Taxonomy" id="79923"/>
    <lineage>
        <taxon>Eukaryota</taxon>
        <taxon>Metazoa</taxon>
        <taxon>Spiralia</taxon>
        <taxon>Lophotrochozoa</taxon>
        <taxon>Platyhelminthes</taxon>
        <taxon>Trematoda</taxon>
        <taxon>Digenea</taxon>
        <taxon>Opisthorchiida</taxon>
        <taxon>Opisthorchiata</taxon>
        <taxon>Opisthorchiidae</taxon>
        <taxon>Clonorchis</taxon>
    </lineage>
</organism>
<evidence type="ECO:0000313" key="1">
    <source>
        <dbReference type="EMBL" id="KAG5454358.1"/>
    </source>
</evidence>
<reference evidence="1 2" key="2">
    <citation type="journal article" date="2021" name="Genomics">
        <title>High-quality reference genome for Clonorchis sinensis.</title>
        <authorList>
            <person name="Young N.D."/>
            <person name="Stroehlein A.J."/>
            <person name="Kinkar L."/>
            <person name="Wang T."/>
            <person name="Sohn W.M."/>
            <person name="Chang B.C.H."/>
            <person name="Kaur P."/>
            <person name="Weisz D."/>
            <person name="Dudchenko O."/>
            <person name="Aiden E.L."/>
            <person name="Korhonen P.K."/>
            <person name="Gasser R.B."/>
        </authorList>
    </citation>
    <scope>NUCLEOTIDE SEQUENCE [LARGE SCALE GENOMIC DNA]</scope>
    <source>
        <strain evidence="1">Cs-k2</strain>
    </source>
</reference>
<dbReference type="Proteomes" id="UP000286415">
    <property type="component" value="Unassembled WGS sequence"/>
</dbReference>
<dbReference type="EMBL" id="NIRI02000010">
    <property type="protein sequence ID" value="KAG5454358.1"/>
    <property type="molecule type" value="Genomic_DNA"/>
</dbReference>
<comment type="caution">
    <text evidence="1">The sequence shown here is derived from an EMBL/GenBank/DDBJ whole genome shotgun (WGS) entry which is preliminary data.</text>
</comment>
<keyword evidence="2" id="KW-1185">Reference proteome</keyword>
<dbReference type="AlphaFoldDB" id="A0A3R7C656"/>
<protein>
    <submittedName>
        <fullName evidence="1">Uncharacterized protein</fullName>
    </submittedName>
</protein>
<reference evidence="1 2" key="1">
    <citation type="journal article" date="2018" name="Biotechnol. Adv.">
        <title>Improved genomic resources and new bioinformatic workflow for the carcinogenic parasite Clonorchis sinensis: Biotechnological implications.</title>
        <authorList>
            <person name="Wang D."/>
            <person name="Korhonen P.K."/>
            <person name="Gasser R.B."/>
            <person name="Young N.D."/>
        </authorList>
    </citation>
    <scope>NUCLEOTIDE SEQUENCE [LARGE SCALE GENOMIC DNA]</scope>
    <source>
        <strain evidence="1">Cs-k2</strain>
    </source>
</reference>
<evidence type="ECO:0000313" key="2">
    <source>
        <dbReference type="Proteomes" id="UP000286415"/>
    </source>
</evidence>
<gene>
    <name evidence="1" type="ORF">CSKR_113904</name>
</gene>
<sequence length="325" mass="36104">MRKTSQKLSASPWFVFSDCTSTRVTLHFMGAKCIPKYGMTWASISESVCAFFSSPKMRTISFHQRLFEHQSFEGFPASVSLSHRPQIKKERREWAPLTDIASCAESFEELSVYSRTSRRLPEYSLTGKRVKENRPSRHDGGQADPLVVATLGKNQFFLKMGTIRNFLQLSGTVSLKFGVCCVSETGETAQWLGREFTDRKVRGSNPTSASQLPLSTIGQPGSIQALVLPSGGIAARHRKGVAAERLSIILKQAYEIQIISVNVALSSITESALLDWISVNSRHCAVRLSNSVELDASSASEHSDAEDTFYKELSRLLFEQETPKL</sequence>
<accession>A0A3R7C656</accession>
<dbReference type="InParanoid" id="A0A3R7C656"/>
<proteinExistence type="predicted"/>
<name>A0A3R7C656_CLOSI</name>
<dbReference type="OrthoDB" id="734129at2759"/>